<dbReference type="PATRIC" id="fig|1423803.3.peg.2088"/>
<reference evidence="2 3" key="1">
    <citation type="journal article" date="2015" name="Genome Announc.">
        <title>Expanding the biotechnology potential of lactobacilli through comparative genomics of 213 strains and associated genera.</title>
        <authorList>
            <person name="Sun Z."/>
            <person name="Harris H.M."/>
            <person name="McCann A."/>
            <person name="Guo C."/>
            <person name="Argimon S."/>
            <person name="Zhang W."/>
            <person name="Yang X."/>
            <person name="Jeffery I.B."/>
            <person name="Cooney J.C."/>
            <person name="Kagawa T.F."/>
            <person name="Liu W."/>
            <person name="Song Y."/>
            <person name="Salvetti E."/>
            <person name="Wrobel A."/>
            <person name="Rasinkangas P."/>
            <person name="Parkhill J."/>
            <person name="Rea M.C."/>
            <person name="O'Sullivan O."/>
            <person name="Ritari J."/>
            <person name="Douillard F.P."/>
            <person name="Paul Ross R."/>
            <person name="Yang R."/>
            <person name="Briner A.E."/>
            <person name="Felis G.E."/>
            <person name="de Vos W.M."/>
            <person name="Barrangou R."/>
            <person name="Klaenhammer T.R."/>
            <person name="Caufield P.W."/>
            <person name="Cui Y."/>
            <person name="Zhang H."/>
            <person name="O'Toole P.W."/>
        </authorList>
    </citation>
    <scope>NUCLEOTIDE SEQUENCE [LARGE SCALE GENOMIC DNA]</scope>
    <source>
        <strain evidence="2 3">DSM 21775</strain>
    </source>
</reference>
<dbReference type="Proteomes" id="UP000051589">
    <property type="component" value="Unassembled WGS sequence"/>
</dbReference>
<accession>A0A0R2DQ20</accession>
<keyword evidence="3" id="KW-1185">Reference proteome</keyword>
<dbReference type="EMBL" id="AYZH01000008">
    <property type="protein sequence ID" value="KRN02346.1"/>
    <property type="molecule type" value="Genomic_DNA"/>
</dbReference>
<evidence type="ECO:0000313" key="3">
    <source>
        <dbReference type="Proteomes" id="UP000051589"/>
    </source>
</evidence>
<proteinExistence type="predicted"/>
<organism evidence="2 3">
    <name type="scientific">Levilactobacillus senmaizukei DSM 21775 = NBRC 103853</name>
    <dbReference type="NCBI Taxonomy" id="1423803"/>
    <lineage>
        <taxon>Bacteria</taxon>
        <taxon>Bacillati</taxon>
        <taxon>Bacillota</taxon>
        <taxon>Bacilli</taxon>
        <taxon>Lactobacillales</taxon>
        <taxon>Lactobacillaceae</taxon>
        <taxon>Levilactobacillus</taxon>
    </lineage>
</organism>
<protein>
    <recommendedName>
        <fullName evidence="1">Zinc-ribbon domain-containing protein</fullName>
    </recommendedName>
</protein>
<dbReference type="Pfam" id="PF13240">
    <property type="entry name" value="Zn_Ribbon_1"/>
    <property type="match status" value="1"/>
</dbReference>
<evidence type="ECO:0000259" key="1">
    <source>
        <dbReference type="Pfam" id="PF13240"/>
    </source>
</evidence>
<feature type="domain" description="Zinc-ribbon" evidence="1">
    <location>
        <begin position="9"/>
        <end position="30"/>
    </location>
</feature>
<evidence type="ECO:0000313" key="2">
    <source>
        <dbReference type="EMBL" id="KRN02346.1"/>
    </source>
</evidence>
<dbReference type="STRING" id="1423803.FD13_GL002028"/>
<dbReference type="OrthoDB" id="2308731at2"/>
<dbReference type="RefSeq" id="WP_061776368.1">
    <property type="nucleotide sequence ID" value="NZ_AYZH01000008.1"/>
</dbReference>
<comment type="caution">
    <text evidence="2">The sequence shown here is derived from an EMBL/GenBank/DDBJ whole genome shotgun (WGS) entry which is preliminary data.</text>
</comment>
<dbReference type="AlphaFoldDB" id="A0A0R2DQ20"/>
<dbReference type="InterPro" id="IPR026870">
    <property type="entry name" value="Zinc_ribbon_dom"/>
</dbReference>
<gene>
    <name evidence="2" type="ORF">FD13_GL002028</name>
</gene>
<name>A0A0R2DQ20_9LACO</name>
<sequence>MKQNIYRICSKCGHQNTADANFCLQCGTTLTTDDDYIFTPYAADKSFPLFDLELTPEELAETKDFMITKSDTIPTGYRSAGLVFAESSVSAQSGMKPVWEDLMKRLYGLMLAKHYAGVARVSVEPQPAQPGQLFLTGEAFVPNNQL</sequence>